<reference evidence="1" key="1">
    <citation type="submission" date="2018-05" db="EMBL/GenBank/DDBJ databases">
        <authorList>
            <person name="Lanie J.A."/>
            <person name="Ng W.-L."/>
            <person name="Kazmierczak K.M."/>
            <person name="Andrzejewski T.M."/>
            <person name="Davidsen T.M."/>
            <person name="Wayne K.J."/>
            <person name="Tettelin H."/>
            <person name="Glass J.I."/>
            <person name="Rusch D."/>
            <person name="Podicherti R."/>
            <person name="Tsui H.-C.T."/>
            <person name="Winkler M.E."/>
        </authorList>
    </citation>
    <scope>NUCLEOTIDE SEQUENCE</scope>
</reference>
<dbReference type="GO" id="GO:0016491">
    <property type="term" value="F:oxidoreductase activity"/>
    <property type="evidence" value="ECO:0007669"/>
    <property type="project" value="UniProtKB-ARBA"/>
</dbReference>
<proteinExistence type="predicted"/>
<dbReference type="EMBL" id="UINC01011671">
    <property type="protein sequence ID" value="SVA51354.1"/>
    <property type="molecule type" value="Genomic_DNA"/>
</dbReference>
<gene>
    <name evidence="1" type="ORF">METZ01_LOCUS104208</name>
</gene>
<dbReference type="Gene3D" id="2.60.120.620">
    <property type="entry name" value="q2cbj1_9rhob like domain"/>
    <property type="match status" value="1"/>
</dbReference>
<dbReference type="PANTHER" id="PTHR20883:SF48">
    <property type="entry name" value="ECTOINE DIOXYGENASE"/>
    <property type="match status" value="1"/>
</dbReference>
<dbReference type="Pfam" id="PF05721">
    <property type="entry name" value="PhyH"/>
    <property type="match status" value="1"/>
</dbReference>
<evidence type="ECO:0000313" key="1">
    <source>
        <dbReference type="EMBL" id="SVA51354.1"/>
    </source>
</evidence>
<dbReference type="GO" id="GO:0046872">
    <property type="term" value="F:metal ion binding"/>
    <property type="evidence" value="ECO:0007669"/>
    <property type="project" value="UniProtKB-ARBA"/>
</dbReference>
<sequence length="267" mass="30268">MTKYNPKKIAAELLKGNGFYVVPNLFSKKDVKIARKEIIKIAKNYSVSSKVKNQSELKVLSVTNHVWNLIDKHEIFRKLVQHELIIDVFSIILGNELKLGSFAARIQQPGDKRQLPHLDYPYWDMYKLKSFPKNINSSFAMNCQSTIMIDDFTLKNGATMVGPGTQLRGYFPKDSEFWPIMKQTTGSAGSVMLMTGLLWHGAGDNKTKKPRVGILGQYLPKFVKSMEDQLASVDMKIINKCSKKLKNLLGVDYPYPQVLDGSKQKGY</sequence>
<organism evidence="1">
    <name type="scientific">marine metagenome</name>
    <dbReference type="NCBI Taxonomy" id="408172"/>
    <lineage>
        <taxon>unclassified sequences</taxon>
        <taxon>metagenomes</taxon>
        <taxon>ecological metagenomes</taxon>
    </lineage>
</organism>
<protein>
    <recommendedName>
        <fullName evidence="2">Phytanoyl-CoA dioxygenase</fullName>
    </recommendedName>
</protein>
<dbReference type="SUPFAM" id="SSF51197">
    <property type="entry name" value="Clavaminate synthase-like"/>
    <property type="match status" value="1"/>
</dbReference>
<accession>A0A381WFU6</accession>
<dbReference type="PANTHER" id="PTHR20883">
    <property type="entry name" value="PHYTANOYL-COA DIOXYGENASE DOMAIN CONTAINING 1"/>
    <property type="match status" value="1"/>
</dbReference>
<dbReference type="InterPro" id="IPR008775">
    <property type="entry name" value="Phytyl_CoA_dOase-like"/>
</dbReference>
<evidence type="ECO:0008006" key="2">
    <source>
        <dbReference type="Google" id="ProtNLM"/>
    </source>
</evidence>
<name>A0A381WFU6_9ZZZZ</name>
<dbReference type="AlphaFoldDB" id="A0A381WFU6"/>